<evidence type="ECO:0000313" key="4">
    <source>
        <dbReference type="Proteomes" id="UP001552594"/>
    </source>
</evidence>
<dbReference type="InterPro" id="IPR014729">
    <property type="entry name" value="Rossmann-like_a/b/a_fold"/>
</dbReference>
<proteinExistence type="inferred from homology"/>
<feature type="domain" description="UspA" evidence="2">
    <location>
        <begin position="153"/>
        <end position="289"/>
    </location>
</feature>
<feature type="domain" description="UspA" evidence="2">
    <location>
        <begin position="6"/>
        <end position="138"/>
    </location>
</feature>
<keyword evidence="4" id="KW-1185">Reference proteome</keyword>
<protein>
    <submittedName>
        <fullName evidence="3">Universal stress protein</fullName>
    </submittedName>
</protein>
<dbReference type="InterPro" id="IPR006016">
    <property type="entry name" value="UspA"/>
</dbReference>
<dbReference type="Pfam" id="PF00582">
    <property type="entry name" value="Usp"/>
    <property type="match status" value="2"/>
</dbReference>
<evidence type="ECO:0000256" key="1">
    <source>
        <dbReference type="ARBA" id="ARBA00008791"/>
    </source>
</evidence>
<organism evidence="3 4">
    <name type="scientific">Streptomyces orinoci</name>
    <name type="common">Streptoverticillium orinoci</name>
    <dbReference type="NCBI Taxonomy" id="67339"/>
    <lineage>
        <taxon>Bacteria</taxon>
        <taxon>Bacillati</taxon>
        <taxon>Actinomycetota</taxon>
        <taxon>Actinomycetes</taxon>
        <taxon>Kitasatosporales</taxon>
        <taxon>Streptomycetaceae</taxon>
        <taxon>Streptomyces</taxon>
    </lineage>
</organism>
<dbReference type="SUPFAM" id="SSF52402">
    <property type="entry name" value="Adenine nucleotide alpha hydrolases-like"/>
    <property type="match status" value="2"/>
</dbReference>
<gene>
    <name evidence="3" type="ORF">AB0L16_17295</name>
</gene>
<evidence type="ECO:0000259" key="2">
    <source>
        <dbReference type="Pfam" id="PF00582"/>
    </source>
</evidence>
<dbReference type="RefSeq" id="WP_109280249.1">
    <property type="nucleotide sequence ID" value="NZ_JBFAUK010000012.1"/>
</dbReference>
<dbReference type="EMBL" id="JBFAUK010000012">
    <property type="protein sequence ID" value="MEV5508215.1"/>
    <property type="molecule type" value="Genomic_DNA"/>
</dbReference>
<comment type="similarity">
    <text evidence="1">Belongs to the universal stress protein A family.</text>
</comment>
<sequence length="291" mass="30826">MDESAPITVGLDGSAESLAAAHWAADEAARRGLGLCLLHAWIMMTPEPAESLSHTDPNYWAKRIISAARTEIQQRHPDLPITEELVAERPDAALLAAAEDAAMIVLGSRGLHRLESFFLGDVSLQLAGRAESPVVLVRVADGERRHDDAPPGPVVVGISLNGPCDDLLEFAFAGAAARRAPLHIVHGRSLPVQAYAPWGIDPDVAQAVSGDAARELSEALEPWRTLHPEVSVTQTVRLGSPARAVLSTAEGAGLLVVGRRRHHAALTPRLGNVAQACVHHAPCPVAVVPHN</sequence>
<evidence type="ECO:0000313" key="3">
    <source>
        <dbReference type="EMBL" id="MEV5508215.1"/>
    </source>
</evidence>
<dbReference type="Gene3D" id="3.40.50.620">
    <property type="entry name" value="HUPs"/>
    <property type="match status" value="2"/>
</dbReference>
<dbReference type="Proteomes" id="UP001552594">
    <property type="component" value="Unassembled WGS sequence"/>
</dbReference>
<reference evidence="3 4" key="1">
    <citation type="submission" date="2024-06" db="EMBL/GenBank/DDBJ databases">
        <title>The Natural Products Discovery Center: Release of the First 8490 Sequenced Strains for Exploring Actinobacteria Biosynthetic Diversity.</title>
        <authorList>
            <person name="Kalkreuter E."/>
            <person name="Kautsar S.A."/>
            <person name="Yang D."/>
            <person name="Bader C.D."/>
            <person name="Teijaro C.N."/>
            <person name="Fluegel L."/>
            <person name="Davis C.M."/>
            <person name="Simpson J.R."/>
            <person name="Lauterbach L."/>
            <person name="Steele A.D."/>
            <person name="Gui C."/>
            <person name="Meng S."/>
            <person name="Li G."/>
            <person name="Viehrig K."/>
            <person name="Ye F."/>
            <person name="Su P."/>
            <person name="Kiefer A.F."/>
            <person name="Nichols A."/>
            <person name="Cepeda A.J."/>
            <person name="Yan W."/>
            <person name="Fan B."/>
            <person name="Jiang Y."/>
            <person name="Adhikari A."/>
            <person name="Zheng C.-J."/>
            <person name="Schuster L."/>
            <person name="Cowan T.M."/>
            <person name="Smanski M.J."/>
            <person name="Chevrette M.G."/>
            <person name="De Carvalho L.P.S."/>
            <person name="Shen B."/>
        </authorList>
    </citation>
    <scope>NUCLEOTIDE SEQUENCE [LARGE SCALE GENOMIC DNA]</scope>
    <source>
        <strain evidence="3 4">NPDC052347</strain>
    </source>
</reference>
<dbReference type="PANTHER" id="PTHR46553:SF3">
    <property type="entry name" value="ADENINE NUCLEOTIDE ALPHA HYDROLASES-LIKE SUPERFAMILY PROTEIN"/>
    <property type="match status" value="1"/>
</dbReference>
<accession>A0ABV3JZN6</accession>
<name>A0ABV3JZN6_STRON</name>
<dbReference type="InterPro" id="IPR006015">
    <property type="entry name" value="Universal_stress_UspA"/>
</dbReference>
<dbReference type="PANTHER" id="PTHR46553">
    <property type="entry name" value="ADENINE NUCLEOTIDE ALPHA HYDROLASES-LIKE SUPERFAMILY PROTEIN"/>
    <property type="match status" value="1"/>
</dbReference>
<comment type="caution">
    <text evidence="3">The sequence shown here is derived from an EMBL/GenBank/DDBJ whole genome shotgun (WGS) entry which is preliminary data.</text>
</comment>
<dbReference type="PRINTS" id="PR01438">
    <property type="entry name" value="UNVRSLSTRESS"/>
</dbReference>